<dbReference type="Proteomes" id="UP001174205">
    <property type="component" value="Unassembled WGS sequence"/>
</dbReference>
<protein>
    <submittedName>
        <fullName evidence="1">Uncharacterized protein</fullName>
    </submittedName>
</protein>
<evidence type="ECO:0000313" key="2">
    <source>
        <dbReference type="Proteomes" id="UP001174205"/>
    </source>
</evidence>
<reference evidence="1" key="1">
    <citation type="submission" date="2023-03" db="EMBL/GenBank/DDBJ databases">
        <title>MT1 and MT2 Draft Genomes of Novel Species.</title>
        <authorList>
            <person name="Venkateswaran K."/>
        </authorList>
    </citation>
    <scope>NUCLEOTIDE SEQUENCE</scope>
    <source>
        <strain evidence="1">F6_3S_P_1C</strain>
    </source>
</reference>
<gene>
    <name evidence="1" type="ORF">P5G61_22020</name>
</gene>
<dbReference type="EMBL" id="JAROCD010000011">
    <property type="protein sequence ID" value="MDN4603935.1"/>
    <property type="molecule type" value="Genomic_DNA"/>
</dbReference>
<evidence type="ECO:0000313" key="1">
    <source>
        <dbReference type="EMBL" id="MDN4603935.1"/>
    </source>
</evidence>
<dbReference type="Gene3D" id="1.10.1740.240">
    <property type="match status" value="1"/>
</dbReference>
<accession>A0ABT8JFP1</accession>
<sequence length="44" mass="4942">MRGNMKISQSGIELIKSFEGFSSKAYDDLQPKVTITKENQVKGH</sequence>
<comment type="caution">
    <text evidence="1">The sequence shown here is derived from an EMBL/GenBank/DDBJ whole genome shotgun (WGS) entry which is preliminary data.</text>
</comment>
<name>A0ABT8JFP1_9BACL</name>
<keyword evidence="2" id="KW-1185">Reference proteome</keyword>
<dbReference type="RefSeq" id="WP_142245376.1">
    <property type="nucleotide sequence ID" value="NZ_JAROCD010000011.1"/>
</dbReference>
<organism evidence="1 2">
    <name type="scientific">Paenibacillus vandeheii</name>
    <dbReference type="NCBI Taxonomy" id="3035917"/>
    <lineage>
        <taxon>Bacteria</taxon>
        <taxon>Bacillati</taxon>
        <taxon>Bacillota</taxon>
        <taxon>Bacilli</taxon>
        <taxon>Bacillales</taxon>
        <taxon>Paenibacillaceae</taxon>
        <taxon>Paenibacillus</taxon>
    </lineage>
</organism>
<proteinExistence type="predicted"/>
<dbReference type="SUPFAM" id="SSF53955">
    <property type="entry name" value="Lysozyme-like"/>
    <property type="match status" value="1"/>
</dbReference>
<dbReference type="InterPro" id="IPR023346">
    <property type="entry name" value="Lysozyme-like_dom_sf"/>
</dbReference>